<sequence length="320" mass="35911">MKEILKRCADSLLFYPDDYGHIYGAVRELHKLYAPITGITAGVQGAGSDIYLPQGKAISPPHAAFCLLEGQRTSVFMRGIYQAILKLKTIYPSTRLTILYAGCGPYATLVTPLTTLFKAEEINIQMLDINPICLEAVKKLYTELGLSAYVGSYICEDATVYQAEIPPHLIISETMMHALVREPQVAIMLNLIPQLTPGGLFIPQEITVSATLLNFSQESKRCLDASFNPKRTSVGKIYTISQHNCQKHQPVTVRMPENFEETKELYLLTDIRVFNDQKLSINDCSLNIPVKVQSVEGYEGRDVTFEYIMGEKPAFRHHWS</sequence>
<dbReference type="Gene3D" id="3.40.50.150">
    <property type="entry name" value="Vaccinia Virus protein VP39"/>
    <property type="match status" value="1"/>
</dbReference>
<protein>
    <recommendedName>
        <fullName evidence="3">Methyltransferase domain-containing protein</fullName>
    </recommendedName>
</protein>
<dbReference type="Proteomes" id="UP000190888">
    <property type="component" value="Unassembled WGS sequence"/>
</dbReference>
<keyword evidence="2" id="KW-1185">Reference proteome</keyword>
<dbReference type="InterPro" id="IPR029063">
    <property type="entry name" value="SAM-dependent_MTases_sf"/>
</dbReference>
<dbReference type="EMBL" id="FUWH01000002">
    <property type="protein sequence ID" value="SJZ50146.1"/>
    <property type="molecule type" value="Genomic_DNA"/>
</dbReference>
<dbReference type="SUPFAM" id="SSF53335">
    <property type="entry name" value="S-adenosyl-L-methionine-dependent methyltransferases"/>
    <property type="match status" value="1"/>
</dbReference>
<dbReference type="AlphaFoldDB" id="A0A1T4L5X4"/>
<proteinExistence type="predicted"/>
<gene>
    <name evidence="1" type="ORF">SAMN04488132_102322</name>
</gene>
<evidence type="ECO:0008006" key="3">
    <source>
        <dbReference type="Google" id="ProtNLM"/>
    </source>
</evidence>
<reference evidence="1 2" key="1">
    <citation type="submission" date="2017-02" db="EMBL/GenBank/DDBJ databases">
        <authorList>
            <person name="Peterson S.W."/>
        </authorList>
    </citation>
    <scope>NUCLEOTIDE SEQUENCE [LARGE SCALE GENOMIC DNA]</scope>
    <source>
        <strain evidence="1 2">DSM 22335</strain>
    </source>
</reference>
<dbReference type="STRING" id="413434.SAMN04488132_102322"/>
<evidence type="ECO:0000313" key="2">
    <source>
        <dbReference type="Proteomes" id="UP000190888"/>
    </source>
</evidence>
<evidence type="ECO:0000313" key="1">
    <source>
        <dbReference type="EMBL" id="SJZ50146.1"/>
    </source>
</evidence>
<name>A0A1T4L5X4_9BACT</name>
<accession>A0A1T4L5X4</accession>
<organism evidence="1 2">
    <name type="scientific">Sediminibacterium ginsengisoli</name>
    <dbReference type="NCBI Taxonomy" id="413434"/>
    <lineage>
        <taxon>Bacteria</taxon>
        <taxon>Pseudomonadati</taxon>
        <taxon>Bacteroidota</taxon>
        <taxon>Chitinophagia</taxon>
        <taxon>Chitinophagales</taxon>
        <taxon>Chitinophagaceae</taxon>
        <taxon>Sediminibacterium</taxon>
    </lineage>
</organism>